<dbReference type="EMBL" id="JABCKV010000206">
    <property type="protein sequence ID" value="KAG5642212.1"/>
    <property type="molecule type" value="Genomic_DNA"/>
</dbReference>
<proteinExistence type="predicted"/>
<accession>A0A9P7G161</accession>
<protein>
    <recommendedName>
        <fullName evidence="4">Autophagy-related protein 17</fullName>
    </recommendedName>
</protein>
<feature type="coiled-coil region" evidence="1">
    <location>
        <begin position="211"/>
        <end position="266"/>
    </location>
</feature>
<dbReference type="OrthoDB" id="6017at2759"/>
<evidence type="ECO:0000256" key="1">
    <source>
        <dbReference type="SAM" id="Coils"/>
    </source>
</evidence>
<reference evidence="2" key="1">
    <citation type="submission" date="2020-07" db="EMBL/GenBank/DDBJ databases">
        <authorList>
            <person name="Nieuwenhuis M."/>
            <person name="Van De Peppel L.J.J."/>
        </authorList>
    </citation>
    <scope>NUCLEOTIDE SEQUENCE</scope>
    <source>
        <strain evidence="2">AP01</strain>
        <tissue evidence="2">Mycelium</tissue>
    </source>
</reference>
<keyword evidence="3" id="KW-1185">Reference proteome</keyword>
<evidence type="ECO:0000313" key="2">
    <source>
        <dbReference type="EMBL" id="KAG5642212.1"/>
    </source>
</evidence>
<dbReference type="Proteomes" id="UP000775547">
    <property type="component" value="Unassembled WGS sequence"/>
</dbReference>
<sequence>MELEVATANLDRWKINQLSAQYERSGPATRKILDNQRLRFSQTVTQIRESLAFALDTLSALPNFAERAKALSDKVKELELVRYNSEMQLWIRSMEALHLELAVPAPPPAAYVDHVTSEKPAVPTTWTWSQIQSLLLHLEDLLATVVEQVYLDRYTLNTDFDGRLSNIRHEEAERLSASRMSHTAVLVAEVDRVGDQIVEASNQTAAHLAVIVQNEAELEQLRDELAKLEKTQQQMKDYMGKFEQWRKDDQAKIQDLTTRLRDLRARPRTPLTPPSPDEMREVLRSVLNKHVDEIGSQFATMLCAACATNNEDFLRAVTTKLQPTLELTEKLFERAGRIQENLLV</sequence>
<gene>
    <name evidence="2" type="ORF">DXG03_003404</name>
</gene>
<organism evidence="2 3">
    <name type="scientific">Asterophora parasitica</name>
    <dbReference type="NCBI Taxonomy" id="117018"/>
    <lineage>
        <taxon>Eukaryota</taxon>
        <taxon>Fungi</taxon>
        <taxon>Dikarya</taxon>
        <taxon>Basidiomycota</taxon>
        <taxon>Agaricomycotina</taxon>
        <taxon>Agaricomycetes</taxon>
        <taxon>Agaricomycetidae</taxon>
        <taxon>Agaricales</taxon>
        <taxon>Tricholomatineae</taxon>
        <taxon>Lyophyllaceae</taxon>
        <taxon>Asterophora</taxon>
    </lineage>
</organism>
<evidence type="ECO:0000313" key="3">
    <source>
        <dbReference type="Proteomes" id="UP000775547"/>
    </source>
</evidence>
<name>A0A9P7G161_9AGAR</name>
<reference evidence="2" key="2">
    <citation type="submission" date="2021-10" db="EMBL/GenBank/DDBJ databases">
        <title>Phylogenomics reveals ancestral predisposition of the termite-cultivated fungus Termitomyces towards a domesticated lifestyle.</title>
        <authorList>
            <person name="Auxier B."/>
            <person name="Grum-Grzhimaylo A."/>
            <person name="Cardenas M.E."/>
            <person name="Lodge J.D."/>
            <person name="Laessoe T."/>
            <person name="Pedersen O."/>
            <person name="Smith M.E."/>
            <person name="Kuyper T.W."/>
            <person name="Franco-Molano E.A."/>
            <person name="Baroni T.J."/>
            <person name="Aanen D.K."/>
        </authorList>
    </citation>
    <scope>NUCLEOTIDE SEQUENCE</scope>
    <source>
        <strain evidence="2">AP01</strain>
        <tissue evidence="2">Mycelium</tissue>
    </source>
</reference>
<comment type="caution">
    <text evidence="2">The sequence shown here is derived from an EMBL/GenBank/DDBJ whole genome shotgun (WGS) entry which is preliminary data.</text>
</comment>
<keyword evidence="1" id="KW-0175">Coiled coil</keyword>
<dbReference type="AlphaFoldDB" id="A0A9P7G161"/>
<evidence type="ECO:0008006" key="4">
    <source>
        <dbReference type="Google" id="ProtNLM"/>
    </source>
</evidence>